<dbReference type="CDD" id="cd03169">
    <property type="entry name" value="GATase1_PfpI_1"/>
    <property type="match status" value="1"/>
</dbReference>
<dbReference type="InterPro" id="IPR006286">
    <property type="entry name" value="C56_PfpI-like"/>
</dbReference>
<reference evidence="3 4" key="1">
    <citation type="journal article" date="2004" name="Nat. Biotechnol.">
        <title>The genome sequence of the extreme thermophile Thermus thermophilus.</title>
        <authorList>
            <person name="Henne A."/>
            <person name="Brueggemann H."/>
            <person name="Raasch C."/>
            <person name="Wiezer A."/>
            <person name="Hartsch T."/>
            <person name="Liesegang H."/>
            <person name="Johann A."/>
            <person name="Lienard T."/>
            <person name="Gohl O."/>
            <person name="Martinez-Arias R."/>
            <person name="Jacobi C."/>
            <person name="Starkuviene V."/>
            <person name="Schlenczeck S."/>
            <person name="Dencker S."/>
            <person name="Huber R."/>
            <person name="Klenk H.-P."/>
            <person name="Overbeek R."/>
            <person name="Kramer W."/>
            <person name="Merkl R."/>
            <person name="Gottschalk G."/>
            <person name="Fritz H.-J."/>
        </authorList>
    </citation>
    <scope>NUCLEOTIDE SEQUENCE [LARGE SCALE GENOMIC DNA]</scope>
    <source>
        <strain evidence="4">ATCC BAA-163 / DSM 7039 / HB27</strain>
    </source>
</reference>
<gene>
    <name evidence="3" type="ordered locus">TT_C1088</name>
</gene>
<dbReference type="GO" id="GO:0006508">
    <property type="term" value="P:proteolysis"/>
    <property type="evidence" value="ECO:0007669"/>
    <property type="project" value="UniProtKB-KW"/>
</dbReference>
<keyword evidence="3" id="KW-0378">Hydrolase</keyword>
<dbReference type="PANTHER" id="PTHR42733:SF2">
    <property type="entry name" value="DJ-1_THIJ_PFPI FAMILY PROTEIN"/>
    <property type="match status" value="1"/>
</dbReference>
<evidence type="ECO:0000259" key="2">
    <source>
        <dbReference type="Pfam" id="PF01965"/>
    </source>
</evidence>
<dbReference type="SUPFAM" id="SSF52317">
    <property type="entry name" value="Class I glutamine amidotransferase-like"/>
    <property type="match status" value="1"/>
</dbReference>
<sequence length="186" mass="20385">MGMKVLILAGDAAEALETFYPLQRLQEEGFTVHVAAPRKKVIQTVVHDFEPLMETYTEKLGYRLQADLSFTEVDPEAYQGLYIPGGRAPEWIRTEPKALEIVRHFFQANKPVGTLCHGPLVLTAAGVVKGRRLAAYGVLKPDIEMAGGTFVDDAPVVDGNLVTGRAWPDNPAVLKAFIRLLKEGVA</sequence>
<dbReference type="Proteomes" id="UP000000592">
    <property type="component" value="Chromosome"/>
</dbReference>
<dbReference type="PANTHER" id="PTHR42733">
    <property type="entry name" value="DJ-1 PROTEIN"/>
    <property type="match status" value="1"/>
</dbReference>
<dbReference type="NCBIfam" id="TIGR01382">
    <property type="entry name" value="PfpI"/>
    <property type="match status" value="1"/>
</dbReference>
<dbReference type="PROSITE" id="PS51276">
    <property type="entry name" value="PEPTIDASE_C56_PFPI"/>
    <property type="match status" value="1"/>
</dbReference>
<dbReference type="Pfam" id="PF01965">
    <property type="entry name" value="DJ-1_PfpI"/>
    <property type="match status" value="1"/>
</dbReference>
<dbReference type="InterPro" id="IPR029062">
    <property type="entry name" value="Class_I_gatase-like"/>
</dbReference>
<dbReference type="InterPro" id="IPR002818">
    <property type="entry name" value="DJ-1/PfpI"/>
</dbReference>
<proteinExistence type="inferred from homology"/>
<accession>Q72IP4</accession>
<dbReference type="eggNOG" id="COG0693">
    <property type="taxonomic scope" value="Bacteria"/>
</dbReference>
<dbReference type="Gene3D" id="3.40.50.880">
    <property type="match status" value="1"/>
</dbReference>
<feature type="domain" description="DJ-1/PfpI" evidence="2">
    <location>
        <begin position="3"/>
        <end position="178"/>
    </location>
</feature>
<name>Q72IP4_THET2</name>
<comment type="similarity">
    <text evidence="1">Belongs to the peptidase C56 family.</text>
</comment>
<evidence type="ECO:0000313" key="3">
    <source>
        <dbReference type="EMBL" id="AAS81430.1"/>
    </source>
</evidence>
<organism evidence="3 4">
    <name type="scientific">Thermus thermophilus (strain ATCC BAA-163 / DSM 7039 / HB27)</name>
    <dbReference type="NCBI Taxonomy" id="262724"/>
    <lineage>
        <taxon>Bacteria</taxon>
        <taxon>Thermotogati</taxon>
        <taxon>Deinococcota</taxon>
        <taxon>Deinococci</taxon>
        <taxon>Thermales</taxon>
        <taxon>Thermaceae</taxon>
        <taxon>Thermus</taxon>
    </lineage>
</organism>
<dbReference type="EMBL" id="AE017221">
    <property type="protein sequence ID" value="AAS81430.1"/>
    <property type="molecule type" value="Genomic_DNA"/>
</dbReference>
<dbReference type="HOGENOM" id="CLU_000445_44_4_0"/>
<dbReference type="KEGG" id="tth:TT_C1088"/>
<dbReference type="EC" id="3.4.-.-" evidence="3"/>
<evidence type="ECO:0000256" key="1">
    <source>
        <dbReference type="ARBA" id="ARBA00008542"/>
    </source>
</evidence>
<dbReference type="GO" id="GO:0008233">
    <property type="term" value="F:peptidase activity"/>
    <property type="evidence" value="ECO:0007669"/>
    <property type="project" value="UniProtKB-KW"/>
</dbReference>
<evidence type="ECO:0000313" key="4">
    <source>
        <dbReference type="Proteomes" id="UP000000592"/>
    </source>
</evidence>
<keyword evidence="3" id="KW-0645">Protease</keyword>
<protein>
    <submittedName>
        <fullName evidence="3">Protease I</fullName>
        <ecNumber evidence="3">3.4.-.-</ecNumber>
    </submittedName>
</protein>
<dbReference type="AlphaFoldDB" id="Q72IP4"/>